<proteinExistence type="predicted"/>
<dbReference type="OrthoDB" id="4337641at2"/>
<feature type="transmembrane region" description="Helical" evidence="1">
    <location>
        <begin position="80"/>
        <end position="101"/>
    </location>
</feature>
<evidence type="ECO:0008006" key="4">
    <source>
        <dbReference type="Google" id="ProtNLM"/>
    </source>
</evidence>
<keyword evidence="1" id="KW-0812">Transmembrane</keyword>
<dbReference type="Proteomes" id="UP000198953">
    <property type="component" value="Unassembled WGS sequence"/>
</dbReference>
<name>A0A1H8G6H8_9ACTN</name>
<dbReference type="AlphaFoldDB" id="A0A1H8G6H8"/>
<gene>
    <name evidence="2" type="ORF">SAMN05660976_07426</name>
</gene>
<keyword evidence="1" id="KW-1133">Transmembrane helix</keyword>
<accession>A0A1H8G6H8</accession>
<dbReference type="STRING" id="46177.SAMN05660976_07426"/>
<feature type="transmembrane region" description="Helical" evidence="1">
    <location>
        <begin position="50"/>
        <end position="74"/>
    </location>
</feature>
<evidence type="ECO:0000313" key="3">
    <source>
        <dbReference type="Proteomes" id="UP000198953"/>
    </source>
</evidence>
<keyword evidence="3" id="KW-1185">Reference proteome</keyword>
<organism evidence="2 3">
    <name type="scientific">Nonomuraea pusilla</name>
    <dbReference type="NCBI Taxonomy" id="46177"/>
    <lineage>
        <taxon>Bacteria</taxon>
        <taxon>Bacillati</taxon>
        <taxon>Actinomycetota</taxon>
        <taxon>Actinomycetes</taxon>
        <taxon>Streptosporangiales</taxon>
        <taxon>Streptosporangiaceae</taxon>
        <taxon>Nonomuraea</taxon>
    </lineage>
</organism>
<reference evidence="2 3" key="1">
    <citation type="submission" date="2016-10" db="EMBL/GenBank/DDBJ databases">
        <authorList>
            <person name="de Groot N.N."/>
        </authorList>
    </citation>
    <scope>NUCLEOTIDE SEQUENCE [LARGE SCALE GENOMIC DNA]</scope>
    <source>
        <strain evidence="2 3">DSM 43357</strain>
    </source>
</reference>
<evidence type="ECO:0000256" key="1">
    <source>
        <dbReference type="SAM" id="Phobius"/>
    </source>
</evidence>
<dbReference type="EMBL" id="FOBF01000026">
    <property type="protein sequence ID" value="SEN39107.1"/>
    <property type="molecule type" value="Genomic_DNA"/>
</dbReference>
<protein>
    <recommendedName>
        <fullName evidence="4">PH domain-containing protein</fullName>
    </recommendedName>
</protein>
<sequence length="205" mass="22000">MTPWPLRVAWRVLGFELKGLASVALWVARRRHGVPPGATACSYAREQSTTLLLMVFAMAVETVVMDVLLSAFGVPAPVRLAVLVADAYGVVFGVGLAAACATRPHVVTAGELRVRYGPYVDLRLPRALIVSARLSRTYDERRMVHMSDGRATVSVASQTNVVVELSEPVVAVRPLGGRAEVTVVRFFADDPKALLAALRVPAATP</sequence>
<keyword evidence="1" id="KW-0472">Membrane</keyword>
<dbReference type="RefSeq" id="WP_091105148.1">
    <property type="nucleotide sequence ID" value="NZ_FOBF01000026.1"/>
</dbReference>
<evidence type="ECO:0000313" key="2">
    <source>
        <dbReference type="EMBL" id="SEN39107.1"/>
    </source>
</evidence>